<dbReference type="AlphaFoldDB" id="A0A0L0D625"/>
<dbReference type="Proteomes" id="UP000054408">
    <property type="component" value="Unassembled WGS sequence"/>
</dbReference>
<feature type="region of interest" description="Disordered" evidence="1">
    <location>
        <begin position="1"/>
        <end position="49"/>
    </location>
</feature>
<evidence type="ECO:0000256" key="1">
    <source>
        <dbReference type="SAM" id="MobiDB-lite"/>
    </source>
</evidence>
<feature type="compositionally biased region" description="Low complexity" evidence="1">
    <location>
        <begin position="171"/>
        <end position="181"/>
    </location>
</feature>
<keyword evidence="3" id="KW-1185">Reference proteome</keyword>
<evidence type="ECO:0000313" key="3">
    <source>
        <dbReference type="Proteomes" id="UP000054408"/>
    </source>
</evidence>
<accession>A0A0L0D625</accession>
<reference evidence="2 3" key="1">
    <citation type="submission" date="2010-05" db="EMBL/GenBank/DDBJ databases">
        <title>The Genome Sequence of Thecamonas trahens ATCC 50062.</title>
        <authorList>
            <consortium name="The Broad Institute Genome Sequencing Platform"/>
            <person name="Russ C."/>
            <person name="Cuomo C."/>
            <person name="Shea T."/>
            <person name="Young S.K."/>
            <person name="Zeng Q."/>
            <person name="Koehrsen M."/>
            <person name="Haas B."/>
            <person name="Borodovsky M."/>
            <person name="Guigo R."/>
            <person name="Alvarado L."/>
            <person name="Berlin A."/>
            <person name="Bochicchio J."/>
            <person name="Borenstein D."/>
            <person name="Chapman S."/>
            <person name="Chen Z."/>
            <person name="Freedman E."/>
            <person name="Gellesch M."/>
            <person name="Goldberg J."/>
            <person name="Griggs A."/>
            <person name="Gujja S."/>
            <person name="Heilman E."/>
            <person name="Heiman D."/>
            <person name="Hepburn T."/>
            <person name="Howarth C."/>
            <person name="Jen D."/>
            <person name="Larson L."/>
            <person name="Mehta T."/>
            <person name="Park D."/>
            <person name="Pearson M."/>
            <person name="Roberts A."/>
            <person name="Saif S."/>
            <person name="Shenoy N."/>
            <person name="Sisk P."/>
            <person name="Stolte C."/>
            <person name="Sykes S."/>
            <person name="Thomson T."/>
            <person name="Walk T."/>
            <person name="White J."/>
            <person name="Yandava C."/>
            <person name="Burger G."/>
            <person name="Gray M.W."/>
            <person name="Holland P.W.H."/>
            <person name="King N."/>
            <person name="Lang F.B.F."/>
            <person name="Roger A.J."/>
            <person name="Ruiz-Trillo I."/>
            <person name="Lander E."/>
            <person name="Nusbaum C."/>
        </authorList>
    </citation>
    <scope>NUCLEOTIDE SEQUENCE [LARGE SCALE GENOMIC DNA]</scope>
    <source>
        <strain evidence="2 3">ATCC 50062</strain>
    </source>
</reference>
<protein>
    <submittedName>
        <fullName evidence="2">Uncharacterized protein</fullName>
    </submittedName>
</protein>
<feature type="region of interest" description="Disordered" evidence="1">
    <location>
        <begin position="162"/>
        <end position="286"/>
    </location>
</feature>
<feature type="compositionally biased region" description="Low complexity" evidence="1">
    <location>
        <begin position="261"/>
        <end position="286"/>
    </location>
</feature>
<proteinExistence type="predicted"/>
<evidence type="ECO:0000313" key="2">
    <source>
        <dbReference type="EMBL" id="KNC47635.1"/>
    </source>
</evidence>
<name>A0A0L0D625_THETB</name>
<dbReference type="RefSeq" id="XP_013759555.1">
    <property type="nucleotide sequence ID" value="XM_013904101.1"/>
</dbReference>
<gene>
    <name evidence="2" type="ORF">AMSG_02657</name>
</gene>
<dbReference type="EMBL" id="GL349447">
    <property type="protein sequence ID" value="KNC47635.1"/>
    <property type="molecule type" value="Genomic_DNA"/>
</dbReference>
<dbReference type="GeneID" id="25562316"/>
<organism evidence="2 3">
    <name type="scientific">Thecamonas trahens ATCC 50062</name>
    <dbReference type="NCBI Taxonomy" id="461836"/>
    <lineage>
        <taxon>Eukaryota</taxon>
        <taxon>Apusozoa</taxon>
        <taxon>Apusomonadida</taxon>
        <taxon>Apusomonadidae</taxon>
        <taxon>Thecamonas</taxon>
    </lineage>
</organism>
<sequence>MVKASLGGAAASHVSRMVPPGAQKATLLDAPSSSSSLNSSGDGSDGLGDHEQFIEEIIHVRPRGPRLTRTSSIPNATFGVDLDGGPSVASLASRRGSLANILRPDTAGSVDFAVEPDEQFVVTEIASPHPRRVPAPSSARMERFNSSPMVFDGQDSFIISPIESPLRKTAARNAAARTSDSPSRRPRRKSLSLRRASFSRTVDSPSAPSRGMTPHSPRVRPVTGDRVDATTTETSELASSSAADSSSAISLDSPRPVATLSDFESASASGSESGSFSFTSDGPAMP</sequence>
<feature type="compositionally biased region" description="Low complexity" evidence="1">
    <location>
        <begin position="27"/>
        <end position="42"/>
    </location>
</feature>
<feature type="compositionally biased region" description="Low complexity" evidence="1">
    <location>
        <begin position="229"/>
        <end position="253"/>
    </location>
</feature>